<dbReference type="SMART" id="SM00849">
    <property type="entry name" value="Lactamase_B"/>
    <property type="match status" value="1"/>
</dbReference>
<dbReference type="eggNOG" id="COG0491">
    <property type="taxonomic scope" value="Bacteria"/>
</dbReference>
<dbReference type="HOGENOM" id="CLU_030571_5_4_11"/>
<keyword evidence="3" id="KW-1185">Reference proteome</keyword>
<dbReference type="STRING" id="446470.Snas_3134"/>
<sequence length="216" mass="23099">MEYTGDVYPGGPAAIRELETLTITKFSVSMMDNNVYLLRCRATGQQLLIDAADEPERIMEFVGDAGLSTVVTTHRHWDHIRATAAIVERTGAASLAHPADAGDVPAVTGTVDDGGTISCGDVTIEAIHLAGHTPGGLALLYRDPGGHPHLFTGDSLFPGGVGKTQTAADFDSLYTDVETKVFGRLPDDTWVYPGHGDDTTLGAERPKLPEWRARGW</sequence>
<dbReference type="EMBL" id="CP001778">
    <property type="protein sequence ID" value="ADD42805.1"/>
    <property type="molecule type" value="Genomic_DNA"/>
</dbReference>
<name>D3QAM2_STANL</name>
<organism evidence="2 3">
    <name type="scientific">Stackebrandtia nassauensis (strain DSM 44728 / CIP 108903 / NRRL B-16338 / NBRC 102104 / LLR-40K-21)</name>
    <dbReference type="NCBI Taxonomy" id="446470"/>
    <lineage>
        <taxon>Bacteria</taxon>
        <taxon>Bacillati</taxon>
        <taxon>Actinomycetota</taxon>
        <taxon>Actinomycetes</taxon>
        <taxon>Glycomycetales</taxon>
        <taxon>Glycomycetaceae</taxon>
        <taxon>Stackebrandtia</taxon>
    </lineage>
</organism>
<dbReference type="RefSeq" id="WP_013018376.1">
    <property type="nucleotide sequence ID" value="NC_013947.1"/>
</dbReference>
<gene>
    <name evidence="2" type="ordered locus">Snas_3134</name>
</gene>
<dbReference type="CDD" id="cd06262">
    <property type="entry name" value="metallo-hydrolase-like_MBL-fold"/>
    <property type="match status" value="1"/>
</dbReference>
<protein>
    <submittedName>
        <fullName evidence="2">Beta-lactamase domain protein</fullName>
    </submittedName>
</protein>
<dbReference type="InterPro" id="IPR051453">
    <property type="entry name" value="MBL_Glyoxalase_II"/>
</dbReference>
<dbReference type="AlphaFoldDB" id="D3QAM2"/>
<dbReference type="Proteomes" id="UP000000844">
    <property type="component" value="Chromosome"/>
</dbReference>
<feature type="domain" description="Metallo-beta-lactamase" evidence="1">
    <location>
        <begin position="32"/>
        <end position="195"/>
    </location>
</feature>
<dbReference type="Pfam" id="PF00753">
    <property type="entry name" value="Lactamase_B"/>
    <property type="match status" value="1"/>
</dbReference>
<dbReference type="InterPro" id="IPR001279">
    <property type="entry name" value="Metallo-B-lactamas"/>
</dbReference>
<evidence type="ECO:0000313" key="3">
    <source>
        <dbReference type="Proteomes" id="UP000000844"/>
    </source>
</evidence>
<evidence type="ECO:0000313" key="2">
    <source>
        <dbReference type="EMBL" id="ADD42805.1"/>
    </source>
</evidence>
<dbReference type="SUPFAM" id="SSF56281">
    <property type="entry name" value="Metallo-hydrolase/oxidoreductase"/>
    <property type="match status" value="1"/>
</dbReference>
<dbReference type="Gene3D" id="3.60.15.10">
    <property type="entry name" value="Ribonuclease Z/Hydroxyacylglutathione hydrolase-like"/>
    <property type="match status" value="1"/>
</dbReference>
<dbReference type="PANTHER" id="PTHR46233:SF1">
    <property type="entry name" value="CONSERVED PROTEIN"/>
    <property type="match status" value="1"/>
</dbReference>
<dbReference type="OrthoDB" id="2971563at2"/>
<evidence type="ECO:0000259" key="1">
    <source>
        <dbReference type="SMART" id="SM00849"/>
    </source>
</evidence>
<dbReference type="InterPro" id="IPR036866">
    <property type="entry name" value="RibonucZ/Hydroxyglut_hydro"/>
</dbReference>
<reference evidence="2 3" key="1">
    <citation type="journal article" date="2009" name="Stand. Genomic Sci.">
        <title>Complete genome sequence of Stackebrandtia nassauensis type strain (LLR-40K-21).</title>
        <authorList>
            <person name="Munk C."/>
            <person name="Lapidus A."/>
            <person name="Copeland A."/>
            <person name="Jando M."/>
            <person name="Mayilraj S."/>
            <person name="Glavina Del Rio T."/>
            <person name="Nolan M."/>
            <person name="Chen F."/>
            <person name="Lucas S."/>
            <person name="Tice H."/>
            <person name="Cheng J.F."/>
            <person name="Han C."/>
            <person name="Detter J.C."/>
            <person name="Bruce D."/>
            <person name="Goodwin L."/>
            <person name="Chain P."/>
            <person name="Pitluck S."/>
            <person name="Goker M."/>
            <person name="Ovchinikova G."/>
            <person name="Pati A."/>
            <person name="Ivanova N."/>
            <person name="Mavromatis K."/>
            <person name="Chen A."/>
            <person name="Palaniappan K."/>
            <person name="Land M."/>
            <person name="Hauser L."/>
            <person name="Chang Y.J."/>
            <person name="Jeffries C.D."/>
            <person name="Bristow J."/>
            <person name="Eisen J.A."/>
            <person name="Markowitz V."/>
            <person name="Hugenholtz P."/>
            <person name="Kyrpides N.C."/>
            <person name="Klenk H.P."/>
        </authorList>
    </citation>
    <scope>NUCLEOTIDE SEQUENCE [LARGE SCALE GENOMIC DNA]</scope>
    <source>
        <strain evidence="3">DSM 44728 / CIP 108903 / NRRL B-16338 / NBRC 102104 / LLR-40K-21</strain>
    </source>
</reference>
<dbReference type="PANTHER" id="PTHR46233">
    <property type="entry name" value="HYDROXYACYLGLUTATHIONE HYDROLASE GLOC"/>
    <property type="match status" value="1"/>
</dbReference>
<accession>D3QAM2</accession>
<proteinExistence type="predicted"/>
<dbReference type="KEGG" id="sna:Snas_3134"/>